<feature type="chain" id="PRO_5023146669" description="Signal transduction histidine kinase internal region domain-containing protein" evidence="2">
    <location>
        <begin position="19"/>
        <end position="1032"/>
    </location>
</feature>
<dbReference type="SUPFAM" id="SSF101898">
    <property type="entry name" value="NHL repeat"/>
    <property type="match status" value="1"/>
</dbReference>
<dbReference type="InterPro" id="IPR011110">
    <property type="entry name" value="Reg_prop"/>
</dbReference>
<dbReference type="Gene3D" id="3.30.565.10">
    <property type="entry name" value="Histidine kinase-like ATPase, C-terminal domain"/>
    <property type="match status" value="1"/>
</dbReference>
<dbReference type="Pfam" id="PF07494">
    <property type="entry name" value="Reg_prop"/>
    <property type="match status" value="3"/>
</dbReference>
<sequence>MTRLLLLCSLLLPVFTNAQPLARYTVKHIDQRNGLLHNTVYAITQDKKGFIWVATDNGLQRYDGLRFENFNKGLEPIINTGVIKYIYPDDHNNLWLAGDRLARLNLATHQATLFSTEEIAGRPLFNQVDYSDSAKRTWRMTDFGLFFPGEINDPLKPLSIFTPHQQTVLGHNVYADPQRQCVWVPTWAGLMMFDQASKQIYTPSFNPQGNKVLKALRGQTISALFVDRNDNIWASTWERRLFYFDAKTQRLKQYFLGMKRKVKTSSKGVPETGTAVCIFQDSHGTVWVGTDFTGLLHYNSTDDAFEQAPLQNNESSTLQPYSKILCMNEDREGNLWIGTEKGLCIFNPYRQFFQRIAHEENRLSSLPPFEITSAFRASNGSLYIATWGGGFSIYDSLLSFKKTIKPTGDRDFALTWSFAEGDDKIIWVGAQHGTLHLYNPGTGQVKTIVPSQMDKSTIRSIVKDEEGNLWFALHSGNIVEWEKASGLFKKCATPVFALKVPLKKIYAGYGQDLWCSTDSGLLRFNKAEHRFTNIYRLTGDACCSNCSNEIHGIEQASKRSFYIGTAHCGVFLFDTEIGKYSRLKSLSALDRTSIYALKKDEHQNLWISTDYHLYQLEAVTGKLIKYAFDAGLLTGSFAQYDFLSLQNGQWLSSTPAEVVLFTPSLLKEDKAVKKVLITNFHTADQPLVVDSMLASGQPVRLQSSQNFITIEFTTNTYSNVQEQSFFYRLKGVDKEWVKGDVNGVATYTNLTPGDYLFSVRADDKTNADSEAQVKIIITPPFYLTWWFKTLLILLVVLTTYLIISRRIKSIRYEADLKRKIAETEMAALRSQMNPHFIFNCLGAIDNLMQTGQADKATTYLSRFAKLIRSVLESSKSNLVPFYKDFETLKLYVELEQFRSGNKFSFCLAADEELLNGDYKVPPLIVQPFVENAIQHGLFNKLEGERRITIKAVLNGSAIQYIVSDNGVGRAKAVEIKERNKPGQKAYGIEITTERIRMHNRVKDNDDILISDVHNDEGDTGTEVVVNLKIANS</sequence>
<proteinExistence type="predicted"/>
<dbReference type="InterPro" id="IPR011123">
    <property type="entry name" value="Y_Y_Y"/>
</dbReference>
<feature type="signal peptide" evidence="2">
    <location>
        <begin position="1"/>
        <end position="18"/>
    </location>
</feature>
<protein>
    <recommendedName>
        <fullName evidence="7">Signal transduction histidine kinase internal region domain-containing protein</fullName>
    </recommendedName>
</protein>
<dbReference type="PANTHER" id="PTHR34220:SF7">
    <property type="entry name" value="SENSOR HISTIDINE KINASE YPDA"/>
    <property type="match status" value="1"/>
</dbReference>
<dbReference type="InterPro" id="IPR010559">
    <property type="entry name" value="Sig_transdc_His_kin_internal"/>
</dbReference>
<dbReference type="SUPFAM" id="SSF63829">
    <property type="entry name" value="Calcium-dependent phosphotriesterase"/>
    <property type="match status" value="1"/>
</dbReference>
<keyword evidence="1" id="KW-0812">Transmembrane</keyword>
<dbReference type="KEGG" id="fgg:FSB75_01235"/>
<dbReference type="OrthoDB" id="9809670at2"/>
<dbReference type="GO" id="GO:0000155">
    <property type="term" value="F:phosphorelay sensor kinase activity"/>
    <property type="evidence" value="ECO:0007669"/>
    <property type="project" value="InterPro"/>
</dbReference>
<dbReference type="Pfam" id="PF06580">
    <property type="entry name" value="His_kinase"/>
    <property type="match status" value="1"/>
</dbReference>
<evidence type="ECO:0000259" key="4">
    <source>
        <dbReference type="Pfam" id="PF07495"/>
    </source>
</evidence>
<dbReference type="AlphaFoldDB" id="A0A5B8UD20"/>
<dbReference type="Gene3D" id="2.130.10.10">
    <property type="entry name" value="YVTN repeat-like/Quinoprotein amine dehydrogenase"/>
    <property type="match status" value="3"/>
</dbReference>
<evidence type="ECO:0000256" key="1">
    <source>
        <dbReference type="SAM" id="Phobius"/>
    </source>
</evidence>
<dbReference type="Proteomes" id="UP000321204">
    <property type="component" value="Chromosome"/>
</dbReference>
<dbReference type="InterPro" id="IPR013783">
    <property type="entry name" value="Ig-like_fold"/>
</dbReference>
<evidence type="ECO:0000256" key="2">
    <source>
        <dbReference type="SAM" id="SignalP"/>
    </source>
</evidence>
<reference evidence="5 6" key="1">
    <citation type="journal article" date="2015" name="Int. J. Syst. Evol. Microbiol.">
        <title>Flavisolibacter ginsenosidimutans sp. nov., with ginsenoside-converting activity isolated from soil used for cultivating ginseng.</title>
        <authorList>
            <person name="Zhao Y."/>
            <person name="Liu Q."/>
            <person name="Kang M.S."/>
            <person name="Jin F."/>
            <person name="Yu H."/>
            <person name="Im W.T."/>
        </authorList>
    </citation>
    <scope>NUCLEOTIDE SEQUENCE [LARGE SCALE GENOMIC DNA]</scope>
    <source>
        <strain evidence="5 6">Gsoil 636</strain>
    </source>
</reference>
<dbReference type="Pfam" id="PF07495">
    <property type="entry name" value="Y_Y_Y"/>
    <property type="match status" value="1"/>
</dbReference>
<feature type="domain" description="Signal transduction histidine kinase internal region" evidence="3">
    <location>
        <begin position="824"/>
        <end position="903"/>
    </location>
</feature>
<dbReference type="PANTHER" id="PTHR34220">
    <property type="entry name" value="SENSOR HISTIDINE KINASE YPDA"/>
    <property type="match status" value="1"/>
</dbReference>
<evidence type="ECO:0000313" key="5">
    <source>
        <dbReference type="EMBL" id="QEC54577.1"/>
    </source>
</evidence>
<keyword evidence="2" id="KW-0732">Signal</keyword>
<dbReference type="SUPFAM" id="SSF55874">
    <property type="entry name" value="ATPase domain of HSP90 chaperone/DNA topoisomerase II/histidine kinase"/>
    <property type="match status" value="1"/>
</dbReference>
<dbReference type="InterPro" id="IPR015943">
    <property type="entry name" value="WD40/YVTN_repeat-like_dom_sf"/>
</dbReference>
<keyword evidence="1" id="KW-1133">Transmembrane helix</keyword>
<dbReference type="Gene3D" id="2.60.40.10">
    <property type="entry name" value="Immunoglobulins"/>
    <property type="match status" value="1"/>
</dbReference>
<keyword evidence="6" id="KW-1185">Reference proteome</keyword>
<dbReference type="RefSeq" id="WP_146781635.1">
    <property type="nucleotide sequence ID" value="NZ_BAABIO010000006.1"/>
</dbReference>
<feature type="transmembrane region" description="Helical" evidence="1">
    <location>
        <begin position="785"/>
        <end position="803"/>
    </location>
</feature>
<evidence type="ECO:0000259" key="3">
    <source>
        <dbReference type="Pfam" id="PF06580"/>
    </source>
</evidence>
<dbReference type="InterPro" id="IPR036890">
    <property type="entry name" value="HATPase_C_sf"/>
</dbReference>
<dbReference type="InterPro" id="IPR050640">
    <property type="entry name" value="Bact_2-comp_sensor_kinase"/>
</dbReference>
<keyword evidence="1" id="KW-0472">Membrane</keyword>
<dbReference type="EMBL" id="CP042433">
    <property type="protein sequence ID" value="QEC54577.1"/>
    <property type="molecule type" value="Genomic_DNA"/>
</dbReference>
<accession>A0A5B8UD20</accession>
<organism evidence="5 6">
    <name type="scientific">Flavisolibacter ginsenosidimutans</name>
    <dbReference type="NCBI Taxonomy" id="661481"/>
    <lineage>
        <taxon>Bacteria</taxon>
        <taxon>Pseudomonadati</taxon>
        <taxon>Bacteroidota</taxon>
        <taxon>Chitinophagia</taxon>
        <taxon>Chitinophagales</taxon>
        <taxon>Chitinophagaceae</taxon>
        <taxon>Flavisolibacter</taxon>
    </lineage>
</organism>
<dbReference type="GO" id="GO:0016020">
    <property type="term" value="C:membrane"/>
    <property type="evidence" value="ECO:0007669"/>
    <property type="project" value="InterPro"/>
</dbReference>
<feature type="domain" description="Two component regulator three Y" evidence="4">
    <location>
        <begin position="717"/>
        <end position="777"/>
    </location>
</feature>
<name>A0A5B8UD20_9BACT</name>
<gene>
    <name evidence="5" type="ORF">FSB75_01235</name>
</gene>
<evidence type="ECO:0008006" key="7">
    <source>
        <dbReference type="Google" id="ProtNLM"/>
    </source>
</evidence>
<evidence type="ECO:0000313" key="6">
    <source>
        <dbReference type="Proteomes" id="UP000321204"/>
    </source>
</evidence>